<dbReference type="eggNOG" id="KOG0583">
    <property type="taxonomic scope" value="Eukaryota"/>
</dbReference>
<dbReference type="STRING" id="667725.A0A0L0FJI3"/>
<keyword evidence="1" id="KW-0808">Transferase</keyword>
<dbReference type="GO" id="GO:0000045">
    <property type="term" value="P:autophagosome assembly"/>
    <property type="evidence" value="ECO:0007669"/>
    <property type="project" value="TreeGrafter"/>
</dbReference>
<evidence type="ECO:0000256" key="1">
    <source>
        <dbReference type="ARBA" id="ARBA00022679"/>
    </source>
</evidence>
<dbReference type="CDD" id="cd14014">
    <property type="entry name" value="STKc_PknB_like"/>
    <property type="match status" value="1"/>
</dbReference>
<dbReference type="GO" id="GO:0004674">
    <property type="term" value="F:protein serine/threonine kinase activity"/>
    <property type="evidence" value="ECO:0007669"/>
    <property type="project" value="UniProtKB-KW"/>
</dbReference>
<dbReference type="Pfam" id="PF00069">
    <property type="entry name" value="Pkinase"/>
    <property type="match status" value="1"/>
</dbReference>
<protein>
    <submittedName>
        <fullName evidence="6">Serine/threonine protein kinase</fullName>
    </submittedName>
</protein>
<dbReference type="GO" id="GO:0000407">
    <property type="term" value="C:phagophore assembly site"/>
    <property type="evidence" value="ECO:0007669"/>
    <property type="project" value="TreeGrafter"/>
</dbReference>
<dbReference type="SMART" id="SM00220">
    <property type="entry name" value="S_TKc"/>
    <property type="match status" value="1"/>
</dbReference>
<dbReference type="InterPro" id="IPR000719">
    <property type="entry name" value="Prot_kinase_dom"/>
</dbReference>
<evidence type="ECO:0000256" key="4">
    <source>
        <dbReference type="ARBA" id="ARBA00022840"/>
    </source>
</evidence>
<dbReference type="GeneID" id="25911810"/>
<dbReference type="GO" id="GO:0005524">
    <property type="term" value="F:ATP binding"/>
    <property type="evidence" value="ECO:0007669"/>
    <property type="project" value="UniProtKB-KW"/>
</dbReference>
<sequence length="316" mass="35656">MTATLQSTVNAQASGLMTAQKINCLRADFHQKRNSYKAEKRFVNERRLQIGSTAVVSKAFDRRLGCYVALKRMEIERYINANKKEFHIGKAMGQHPNVVTTYEKLFINKQVCIVMDCLDGGDLVDILADREAGFDHQEFLTFARQLAAGLSHIHSKGVAHRDIKSDNISVSTKDGQAKILDFGESQFVSEPMVSLKSGTLPYMAPELVSAIEECRGQYNVGDVDLDLMKTDVWSMGITFYSMYTSQIPFGCASLQDSGFRNYLQRHVFGAPGVWAAVDEDIKILLENMCEPDPELRWSMDMVVKYLNELCKRESHK</sequence>
<evidence type="ECO:0000313" key="6">
    <source>
        <dbReference type="EMBL" id="KNC76183.1"/>
    </source>
</evidence>
<dbReference type="InterPro" id="IPR011009">
    <property type="entry name" value="Kinase-like_dom_sf"/>
</dbReference>
<dbReference type="InterPro" id="IPR045269">
    <property type="entry name" value="Atg1-like"/>
</dbReference>
<dbReference type="GO" id="GO:0005776">
    <property type="term" value="C:autophagosome"/>
    <property type="evidence" value="ECO:0007669"/>
    <property type="project" value="TreeGrafter"/>
</dbReference>
<organism evidence="6 7">
    <name type="scientific">Sphaeroforma arctica JP610</name>
    <dbReference type="NCBI Taxonomy" id="667725"/>
    <lineage>
        <taxon>Eukaryota</taxon>
        <taxon>Ichthyosporea</taxon>
        <taxon>Ichthyophonida</taxon>
        <taxon>Sphaeroforma</taxon>
    </lineage>
</organism>
<feature type="domain" description="Protein kinase" evidence="5">
    <location>
        <begin position="42"/>
        <end position="316"/>
    </location>
</feature>
<dbReference type="PROSITE" id="PS50011">
    <property type="entry name" value="PROTEIN_KINASE_DOM"/>
    <property type="match status" value="1"/>
</dbReference>
<evidence type="ECO:0000256" key="3">
    <source>
        <dbReference type="ARBA" id="ARBA00022777"/>
    </source>
</evidence>
<dbReference type="PANTHER" id="PTHR24348:SF22">
    <property type="entry name" value="NON-SPECIFIC SERINE_THREONINE PROTEIN KINASE"/>
    <property type="match status" value="1"/>
</dbReference>
<dbReference type="Proteomes" id="UP000054560">
    <property type="component" value="Unassembled WGS sequence"/>
</dbReference>
<dbReference type="GO" id="GO:0005829">
    <property type="term" value="C:cytosol"/>
    <property type="evidence" value="ECO:0007669"/>
    <property type="project" value="TreeGrafter"/>
</dbReference>
<keyword evidence="7" id="KW-1185">Reference proteome</keyword>
<dbReference type="SUPFAM" id="SSF56112">
    <property type="entry name" value="Protein kinase-like (PK-like)"/>
    <property type="match status" value="1"/>
</dbReference>
<proteinExistence type="predicted"/>
<dbReference type="GO" id="GO:0016020">
    <property type="term" value="C:membrane"/>
    <property type="evidence" value="ECO:0007669"/>
    <property type="project" value="TreeGrafter"/>
</dbReference>
<dbReference type="GO" id="GO:0010506">
    <property type="term" value="P:regulation of autophagy"/>
    <property type="evidence" value="ECO:0007669"/>
    <property type="project" value="InterPro"/>
</dbReference>
<reference evidence="6 7" key="1">
    <citation type="submission" date="2011-02" db="EMBL/GenBank/DDBJ databases">
        <title>The Genome Sequence of Sphaeroforma arctica JP610.</title>
        <authorList>
            <consortium name="The Broad Institute Genome Sequencing Platform"/>
            <person name="Russ C."/>
            <person name="Cuomo C."/>
            <person name="Young S.K."/>
            <person name="Zeng Q."/>
            <person name="Gargeya S."/>
            <person name="Alvarado L."/>
            <person name="Berlin A."/>
            <person name="Chapman S.B."/>
            <person name="Chen Z."/>
            <person name="Freedman E."/>
            <person name="Gellesch M."/>
            <person name="Goldberg J."/>
            <person name="Griggs A."/>
            <person name="Gujja S."/>
            <person name="Heilman E."/>
            <person name="Heiman D."/>
            <person name="Howarth C."/>
            <person name="Mehta T."/>
            <person name="Neiman D."/>
            <person name="Pearson M."/>
            <person name="Roberts A."/>
            <person name="Saif S."/>
            <person name="Shea T."/>
            <person name="Shenoy N."/>
            <person name="Sisk P."/>
            <person name="Stolte C."/>
            <person name="Sykes S."/>
            <person name="White J."/>
            <person name="Yandava C."/>
            <person name="Burger G."/>
            <person name="Gray M.W."/>
            <person name="Holland P.W.H."/>
            <person name="King N."/>
            <person name="Lang F.B.F."/>
            <person name="Roger A.J."/>
            <person name="Ruiz-Trillo I."/>
            <person name="Haas B."/>
            <person name="Nusbaum C."/>
            <person name="Birren B."/>
        </authorList>
    </citation>
    <scope>NUCLEOTIDE SEQUENCE [LARGE SCALE GENOMIC DNA]</scope>
    <source>
        <strain evidence="6 7">JP610</strain>
    </source>
</reference>
<dbReference type="EMBL" id="KQ243214">
    <property type="protein sequence ID" value="KNC76183.1"/>
    <property type="molecule type" value="Genomic_DNA"/>
</dbReference>
<evidence type="ECO:0000259" key="5">
    <source>
        <dbReference type="PROSITE" id="PS50011"/>
    </source>
</evidence>
<dbReference type="RefSeq" id="XP_014150085.1">
    <property type="nucleotide sequence ID" value="XM_014294610.1"/>
</dbReference>
<gene>
    <name evidence="6" type="ORF">SARC_11306</name>
</gene>
<dbReference type="PANTHER" id="PTHR24348">
    <property type="entry name" value="SERINE/THREONINE-PROTEIN KINASE UNC-51-RELATED"/>
    <property type="match status" value="1"/>
</dbReference>
<accession>A0A0L0FJI3</accession>
<dbReference type="AlphaFoldDB" id="A0A0L0FJI3"/>
<dbReference type="Gene3D" id="1.10.510.10">
    <property type="entry name" value="Transferase(Phosphotransferase) domain 1"/>
    <property type="match status" value="1"/>
</dbReference>
<keyword evidence="3 6" id="KW-0418">Kinase</keyword>
<keyword evidence="2" id="KW-0547">Nucleotide-binding</keyword>
<name>A0A0L0FJI3_9EUKA</name>
<keyword evidence="4" id="KW-0067">ATP-binding</keyword>
<dbReference type="OrthoDB" id="6513151at2759"/>
<keyword evidence="6" id="KW-0723">Serine/threonine-protein kinase</keyword>
<evidence type="ECO:0000313" key="7">
    <source>
        <dbReference type="Proteomes" id="UP000054560"/>
    </source>
</evidence>
<evidence type="ECO:0000256" key="2">
    <source>
        <dbReference type="ARBA" id="ARBA00022741"/>
    </source>
</evidence>